<protein>
    <submittedName>
        <fullName evidence="2">Uncharacterized protein</fullName>
    </submittedName>
</protein>
<evidence type="ECO:0000256" key="1">
    <source>
        <dbReference type="SAM" id="MobiDB-lite"/>
    </source>
</evidence>
<dbReference type="AlphaFoldDB" id="A0A1G6SCM2"/>
<organism evidence="2 3">
    <name type="scientific">Aquimonas voraii</name>
    <dbReference type="NCBI Taxonomy" id="265719"/>
    <lineage>
        <taxon>Bacteria</taxon>
        <taxon>Pseudomonadati</taxon>
        <taxon>Pseudomonadota</taxon>
        <taxon>Gammaproteobacteria</taxon>
        <taxon>Lysobacterales</taxon>
        <taxon>Lysobacteraceae</taxon>
        <taxon>Aquimonas</taxon>
    </lineage>
</organism>
<feature type="region of interest" description="Disordered" evidence="1">
    <location>
        <begin position="35"/>
        <end position="77"/>
    </location>
</feature>
<gene>
    <name evidence="2" type="ORF">SAMN04488509_101436</name>
</gene>
<evidence type="ECO:0000313" key="3">
    <source>
        <dbReference type="Proteomes" id="UP000199603"/>
    </source>
</evidence>
<sequence>MNGEVQAMVGQGPPYALASAMLDCIRARFVQALPESRIPNPESRIPNPESRIPNPESRIPNPRQNRQRRFNSQACAR</sequence>
<accession>A0A1G6SCM2</accession>
<dbReference type="EMBL" id="FNAG01000001">
    <property type="protein sequence ID" value="SDD14648.1"/>
    <property type="molecule type" value="Genomic_DNA"/>
</dbReference>
<name>A0A1G6SCM2_9GAMM</name>
<reference evidence="2 3" key="1">
    <citation type="submission" date="2016-10" db="EMBL/GenBank/DDBJ databases">
        <authorList>
            <person name="de Groot N.N."/>
        </authorList>
    </citation>
    <scope>NUCLEOTIDE SEQUENCE [LARGE SCALE GENOMIC DNA]</scope>
    <source>
        <strain evidence="2 3">DSM 16957</strain>
    </source>
</reference>
<dbReference type="Proteomes" id="UP000199603">
    <property type="component" value="Unassembled WGS sequence"/>
</dbReference>
<evidence type="ECO:0000313" key="2">
    <source>
        <dbReference type="EMBL" id="SDD14648.1"/>
    </source>
</evidence>
<keyword evidence="3" id="KW-1185">Reference proteome</keyword>
<proteinExistence type="predicted"/>